<feature type="compositionally biased region" description="Basic and acidic residues" evidence="1">
    <location>
        <begin position="631"/>
        <end position="640"/>
    </location>
</feature>
<dbReference type="PANTHER" id="PTHR23186">
    <property type="entry name" value="RETINOIC ACID-INDUCED PROTEIN 2"/>
    <property type="match status" value="1"/>
</dbReference>
<feature type="compositionally biased region" description="Low complexity" evidence="1">
    <location>
        <begin position="22"/>
        <end position="31"/>
    </location>
</feature>
<feature type="compositionally biased region" description="Low complexity" evidence="1">
    <location>
        <begin position="70"/>
        <end position="82"/>
    </location>
</feature>
<feature type="compositionally biased region" description="Pro residues" evidence="1">
    <location>
        <begin position="495"/>
        <end position="509"/>
    </location>
</feature>
<feature type="compositionally biased region" description="Basic residues" evidence="1">
    <location>
        <begin position="50"/>
        <end position="63"/>
    </location>
</feature>
<feature type="region of interest" description="Disordered" evidence="1">
    <location>
        <begin position="301"/>
        <end position="340"/>
    </location>
</feature>
<dbReference type="PANTHER" id="PTHR23186:SF4">
    <property type="entry name" value="GH22790P"/>
    <property type="match status" value="1"/>
</dbReference>
<proteinExistence type="predicted"/>
<protein>
    <recommendedName>
        <fullName evidence="4">Sine oculis-binding protein</fullName>
    </recommendedName>
</protein>
<feature type="region of interest" description="Disordered" evidence="1">
    <location>
        <begin position="22"/>
        <end position="82"/>
    </location>
</feature>
<organism evidence="2 3">
    <name type="scientific">Culex pipiens pipiens</name>
    <name type="common">Northern house mosquito</name>
    <dbReference type="NCBI Taxonomy" id="38569"/>
    <lineage>
        <taxon>Eukaryota</taxon>
        <taxon>Metazoa</taxon>
        <taxon>Ecdysozoa</taxon>
        <taxon>Arthropoda</taxon>
        <taxon>Hexapoda</taxon>
        <taxon>Insecta</taxon>
        <taxon>Pterygota</taxon>
        <taxon>Neoptera</taxon>
        <taxon>Endopterygota</taxon>
        <taxon>Diptera</taxon>
        <taxon>Nematocera</taxon>
        <taxon>Culicoidea</taxon>
        <taxon>Culicidae</taxon>
        <taxon>Culicinae</taxon>
        <taxon>Culicini</taxon>
        <taxon>Culex</taxon>
        <taxon>Culex</taxon>
    </lineage>
</organism>
<keyword evidence="3" id="KW-1185">Reference proteome</keyword>
<feature type="region of interest" description="Disordered" evidence="1">
    <location>
        <begin position="447"/>
        <end position="467"/>
    </location>
</feature>
<dbReference type="EMBL" id="JBEHCU010013471">
    <property type="protein sequence ID" value="KAL1374309.1"/>
    <property type="molecule type" value="Genomic_DNA"/>
</dbReference>
<sequence>MNDILGWYGYGDSVDRIDIASSSSTAAPAADSTHHPRHKESNSSSSSTLKSKHNNKPQQHKPSRQFNMLQHQQQQQHNSGDSDSIVAVAASGVVSPPVATVPSKAAGVLVSPGSNSSSNINNSSSTATAEARSNGVNLHEQQREREHGQGAGESSTSEKDSSRESSKSPMLVKMLEKQEPICGWCRRGVPPNQTGCIAGTTEGIIFCSESCFSQSRRASFKRAKTCDWCRHVRHAVSYVDFQDGVTQLQFCSDKCLNQYKMQIFCNETQAHLDMNPHLKEKSTSAGSLITPDLWLKNCKSRSASPLSDRSESVSPAPSLPMRPSPEPSPVMQSPPAKKPMISVAHPSKLLSKNLQPSTAVNARSVIKSTRKRRPGLRPLQQNTLHNRRAAKVDYGQLTPNNNNNNASVLNNNLPASSMPKPATVTSANIQDLRTGISLQNLTHSLTPTKFESRESPTTPRPPPLNIPPQFLQLPPNPAMRPPFFPLNPAFRFGSPPNPQSMPPPPPPNMDPNNPQNRHQPPLLGFPAPPVTILVPYPIVIPLPLPIPIPIPLIDFLKATAPKEEAKPEPTTSESPVSTTEQPARTLIEDDSVSDPELEERDSPLDFTVPQNRPPQQSYSLEPVQEPATEPEADHSPEQRLPKFRITRLSGGSSSCGKRVEMESEEEPPKEEDEEDRVERSRPLRKRKRLVGHQEETTAAAAPPIEGGRRVEEEGTKG</sequence>
<gene>
    <name evidence="2" type="ORF">pipiens_018156</name>
</gene>
<feature type="compositionally biased region" description="Low complexity" evidence="1">
    <location>
        <begin position="114"/>
        <end position="125"/>
    </location>
</feature>
<feature type="compositionally biased region" description="Basic and acidic residues" evidence="1">
    <location>
        <begin position="706"/>
        <end position="717"/>
    </location>
</feature>
<evidence type="ECO:0000256" key="1">
    <source>
        <dbReference type="SAM" id="MobiDB-lite"/>
    </source>
</evidence>
<feature type="region of interest" description="Disordered" evidence="1">
    <location>
        <begin position="109"/>
        <end position="169"/>
    </location>
</feature>
<evidence type="ECO:0000313" key="3">
    <source>
        <dbReference type="Proteomes" id="UP001562425"/>
    </source>
</evidence>
<feature type="compositionally biased region" description="Acidic residues" evidence="1">
    <location>
        <begin position="662"/>
        <end position="675"/>
    </location>
</feature>
<feature type="compositionally biased region" description="Basic and acidic residues" evidence="1">
    <location>
        <begin position="156"/>
        <end position="166"/>
    </location>
</feature>
<name>A0ABD1CD79_CULPP</name>
<dbReference type="InterPro" id="IPR026092">
    <property type="entry name" value="RAI2/SOBP"/>
</dbReference>
<feature type="compositionally biased region" description="Polar residues" evidence="1">
    <location>
        <begin position="301"/>
        <end position="315"/>
    </location>
</feature>
<dbReference type="Pfam" id="PF15279">
    <property type="entry name" value="SOBP"/>
    <property type="match status" value="1"/>
</dbReference>
<feature type="compositionally biased region" description="Polar residues" evidence="1">
    <location>
        <begin position="608"/>
        <end position="619"/>
    </location>
</feature>
<feature type="region of interest" description="Disordered" evidence="1">
    <location>
        <begin position="485"/>
        <end position="523"/>
    </location>
</feature>
<evidence type="ECO:0008006" key="4">
    <source>
        <dbReference type="Google" id="ProtNLM"/>
    </source>
</evidence>
<feature type="compositionally biased region" description="Acidic residues" evidence="1">
    <location>
        <begin position="588"/>
        <end position="599"/>
    </location>
</feature>
<dbReference type="AlphaFoldDB" id="A0ABD1CD79"/>
<dbReference type="Proteomes" id="UP001562425">
    <property type="component" value="Unassembled WGS sequence"/>
</dbReference>
<feature type="region of interest" description="Disordered" evidence="1">
    <location>
        <begin position="563"/>
        <end position="717"/>
    </location>
</feature>
<feature type="compositionally biased region" description="Pro residues" evidence="1">
    <location>
        <begin position="317"/>
        <end position="328"/>
    </location>
</feature>
<evidence type="ECO:0000313" key="2">
    <source>
        <dbReference type="EMBL" id="KAL1374309.1"/>
    </source>
</evidence>
<accession>A0ABD1CD79</accession>
<reference evidence="2 3" key="1">
    <citation type="submission" date="2024-05" db="EMBL/GenBank/DDBJ databases">
        <title>Culex pipiens pipiens assembly and annotation.</title>
        <authorList>
            <person name="Alout H."/>
            <person name="Durand T."/>
        </authorList>
    </citation>
    <scope>NUCLEOTIDE SEQUENCE [LARGE SCALE GENOMIC DNA]</scope>
    <source>
        <strain evidence="2">HA-2024</strain>
        <tissue evidence="2">Whole body</tissue>
    </source>
</reference>
<comment type="caution">
    <text evidence="2">The sequence shown here is derived from an EMBL/GenBank/DDBJ whole genome shotgun (WGS) entry which is preliminary data.</text>
</comment>
<feature type="compositionally biased region" description="Low complexity" evidence="1">
    <location>
        <begin position="568"/>
        <end position="580"/>
    </location>
</feature>